<name>A0A2P2NQJ5_RHIMU</name>
<accession>A0A2P2NQJ5</accession>
<evidence type="ECO:0000313" key="1">
    <source>
        <dbReference type="EMBL" id="MBX44776.1"/>
    </source>
</evidence>
<sequence>MLLNIHCKDYTDRMMTIKPCHGSKIVATRSLPAGKCDMEGTPNRLFHEDHLLWENTHCQSLWSMHPGSVGGVWGSHISHTSFDCLGCSMSIKFTNRD</sequence>
<proteinExistence type="predicted"/>
<protein>
    <submittedName>
        <fullName evidence="1">Uncharacterized protein</fullName>
    </submittedName>
</protein>
<dbReference type="AlphaFoldDB" id="A0A2P2NQJ5"/>
<dbReference type="EMBL" id="GGEC01064292">
    <property type="protein sequence ID" value="MBX44776.1"/>
    <property type="molecule type" value="Transcribed_RNA"/>
</dbReference>
<reference evidence="1" key="1">
    <citation type="submission" date="2018-02" db="EMBL/GenBank/DDBJ databases">
        <title>Rhizophora mucronata_Transcriptome.</title>
        <authorList>
            <person name="Meera S.P."/>
            <person name="Sreeshan A."/>
            <person name="Augustine A."/>
        </authorList>
    </citation>
    <scope>NUCLEOTIDE SEQUENCE</scope>
    <source>
        <tissue evidence="1">Leaf</tissue>
    </source>
</reference>
<organism evidence="1">
    <name type="scientific">Rhizophora mucronata</name>
    <name type="common">Asiatic mangrove</name>
    <dbReference type="NCBI Taxonomy" id="61149"/>
    <lineage>
        <taxon>Eukaryota</taxon>
        <taxon>Viridiplantae</taxon>
        <taxon>Streptophyta</taxon>
        <taxon>Embryophyta</taxon>
        <taxon>Tracheophyta</taxon>
        <taxon>Spermatophyta</taxon>
        <taxon>Magnoliopsida</taxon>
        <taxon>eudicotyledons</taxon>
        <taxon>Gunneridae</taxon>
        <taxon>Pentapetalae</taxon>
        <taxon>rosids</taxon>
        <taxon>fabids</taxon>
        <taxon>Malpighiales</taxon>
        <taxon>Rhizophoraceae</taxon>
        <taxon>Rhizophora</taxon>
    </lineage>
</organism>